<keyword evidence="4 7" id="KW-0501">Molybdenum cofactor biosynthesis</keyword>
<dbReference type="Gene3D" id="3.30.70.640">
    <property type="entry name" value="Molybdopterin cofactor biosynthesis C (MoaC) domain"/>
    <property type="match status" value="1"/>
</dbReference>
<evidence type="ECO:0000256" key="2">
    <source>
        <dbReference type="ARBA" id="ARBA00005046"/>
    </source>
</evidence>
<dbReference type="InterPro" id="IPR036522">
    <property type="entry name" value="MoaC_sf"/>
</dbReference>
<dbReference type="NCBIfam" id="NF006870">
    <property type="entry name" value="PRK09364.1"/>
    <property type="match status" value="1"/>
</dbReference>
<comment type="pathway">
    <text evidence="2 7">Cofactor biosynthesis; molybdopterin biosynthesis.</text>
</comment>
<evidence type="ECO:0000256" key="1">
    <source>
        <dbReference type="ARBA" id="ARBA00001637"/>
    </source>
</evidence>
<evidence type="ECO:0000256" key="6">
    <source>
        <dbReference type="ARBA" id="ARBA00055087"/>
    </source>
</evidence>
<comment type="subunit">
    <text evidence="7">Homohexamer; trimer of dimers.</text>
</comment>
<accession>E0XYS9</accession>
<reference evidence="9" key="1">
    <citation type="journal article" date="2011" name="Environ. Microbiol.">
        <title>Time-series analyses of Monterey Bay coastal microbial picoplankton using a 'genome proxy' microarray.</title>
        <authorList>
            <person name="Rich V.I."/>
            <person name="Pham V.D."/>
            <person name="Eppley J."/>
            <person name="Shi Y."/>
            <person name="DeLong E.F."/>
        </authorList>
    </citation>
    <scope>NUCLEOTIDE SEQUENCE</scope>
</reference>
<evidence type="ECO:0000256" key="3">
    <source>
        <dbReference type="ARBA" id="ARBA00012575"/>
    </source>
</evidence>
<evidence type="ECO:0000313" key="9">
    <source>
        <dbReference type="EMBL" id="ADI19570.1"/>
    </source>
</evidence>
<protein>
    <recommendedName>
        <fullName evidence="3 7">Cyclic pyranopterin monophosphate synthase</fullName>
        <ecNumber evidence="3 7">4.6.1.17</ecNumber>
    </recommendedName>
    <alternativeName>
        <fullName evidence="7">Molybdenum cofactor biosynthesis protein C</fullName>
    </alternativeName>
</protein>
<name>E0XYS9_9BACT</name>
<dbReference type="SUPFAM" id="SSF55040">
    <property type="entry name" value="Molybdenum cofactor biosynthesis protein C, MoaC"/>
    <property type="match status" value="1"/>
</dbReference>
<dbReference type="GO" id="GO:0006777">
    <property type="term" value="P:Mo-molybdopterin cofactor biosynthetic process"/>
    <property type="evidence" value="ECO:0007669"/>
    <property type="project" value="UniProtKB-UniRule"/>
</dbReference>
<proteinExistence type="inferred from homology"/>
<feature type="binding site" evidence="7">
    <location>
        <begin position="136"/>
        <end position="137"/>
    </location>
    <ligand>
        <name>substrate</name>
    </ligand>
</feature>
<feature type="active site" evidence="7">
    <location>
        <position position="151"/>
    </location>
</feature>
<feature type="domain" description="Molybdopterin cofactor biosynthesis C (MoaC)" evidence="8">
    <location>
        <begin position="40"/>
        <end position="173"/>
    </location>
</feature>
<dbReference type="InterPro" id="IPR002820">
    <property type="entry name" value="Mopterin_CF_biosynth-C_dom"/>
</dbReference>
<comment type="function">
    <text evidence="6 7">Catalyzes the conversion of (8S)-3',8-cyclo-7,8-dihydroguanosine 5'-triphosphate to cyclic pyranopterin monophosphate (cPMP).</text>
</comment>
<dbReference type="GO" id="GO:0061799">
    <property type="term" value="F:cyclic pyranopterin monophosphate synthase activity"/>
    <property type="evidence" value="ECO:0007669"/>
    <property type="project" value="UniProtKB-UniRule"/>
</dbReference>
<feature type="binding site" evidence="7">
    <location>
        <begin position="100"/>
        <end position="102"/>
    </location>
    <ligand>
        <name>substrate</name>
    </ligand>
</feature>
<sequence>MYRVWVTKNLGKGTKLACYAPEIVAEKDFTHLNEEGSAAMVNVGDKPQTQRTATASGKLRMSPETRARVLVGNVPKGNVVEVARIAGIQAAKRTAELIPLCHPLPLSHIDVRVEPNQNGLCVTASASCTGQTGVEIEALTATSVALLTLYDMCKALEKGMEITNVRLESKSGGRSDWQRLD</sequence>
<dbReference type="InterPro" id="IPR047594">
    <property type="entry name" value="MoaC_bact/euk"/>
</dbReference>
<comment type="similarity">
    <text evidence="7">Belongs to the MoaC family.</text>
</comment>
<evidence type="ECO:0000256" key="7">
    <source>
        <dbReference type="HAMAP-Rule" id="MF_01224"/>
    </source>
</evidence>
<dbReference type="InterPro" id="IPR023045">
    <property type="entry name" value="MoaC"/>
</dbReference>
<evidence type="ECO:0000259" key="8">
    <source>
        <dbReference type="Pfam" id="PF01967"/>
    </source>
</evidence>
<gene>
    <name evidence="7" type="primary">moaC</name>
</gene>
<dbReference type="Pfam" id="PF01967">
    <property type="entry name" value="MoaC"/>
    <property type="match status" value="1"/>
</dbReference>
<dbReference type="CDD" id="cd01420">
    <property type="entry name" value="MoaC_PE"/>
    <property type="match status" value="1"/>
</dbReference>
<dbReference type="InterPro" id="IPR050105">
    <property type="entry name" value="MoCo_biosynth_MoaA/MoaC"/>
</dbReference>
<dbReference type="HAMAP" id="MF_01224_B">
    <property type="entry name" value="MoaC_B"/>
    <property type="match status" value="1"/>
</dbReference>
<dbReference type="AlphaFoldDB" id="E0XYS9"/>
<dbReference type="EMBL" id="GU474926">
    <property type="protein sequence ID" value="ADI19570.1"/>
    <property type="molecule type" value="Genomic_DNA"/>
</dbReference>
<keyword evidence="5 7" id="KW-0456">Lyase</keyword>
<dbReference type="PANTHER" id="PTHR22960:SF29">
    <property type="entry name" value="CYCLIC PYRANOPTERIN MONOPHOSPHATE SYNTHASE"/>
    <property type="match status" value="1"/>
</dbReference>
<evidence type="ECO:0000256" key="4">
    <source>
        <dbReference type="ARBA" id="ARBA00023150"/>
    </source>
</evidence>
<dbReference type="PANTHER" id="PTHR22960">
    <property type="entry name" value="MOLYBDOPTERIN COFACTOR SYNTHESIS PROTEIN A"/>
    <property type="match status" value="1"/>
</dbReference>
<dbReference type="EC" id="4.6.1.17" evidence="3 7"/>
<organism evidence="9">
    <name type="scientific">uncultured Acidobacteria bacterium HF0770_27F21</name>
    <dbReference type="NCBI Taxonomy" id="710730"/>
    <lineage>
        <taxon>Bacteria</taxon>
        <taxon>Pseudomonadati</taxon>
        <taxon>Acidobacteriota</taxon>
        <taxon>environmental samples</taxon>
    </lineage>
</organism>
<dbReference type="NCBIfam" id="TIGR00581">
    <property type="entry name" value="moaC"/>
    <property type="match status" value="1"/>
</dbReference>
<comment type="catalytic activity">
    <reaction evidence="1 7">
        <text>(8S)-3',8-cyclo-7,8-dihydroguanosine 5'-triphosphate = cyclic pyranopterin phosphate + diphosphate</text>
        <dbReference type="Rhea" id="RHEA:49580"/>
        <dbReference type="ChEBI" id="CHEBI:33019"/>
        <dbReference type="ChEBI" id="CHEBI:59648"/>
        <dbReference type="ChEBI" id="CHEBI:131766"/>
        <dbReference type="EC" id="4.6.1.17"/>
    </reaction>
</comment>
<evidence type="ECO:0000256" key="5">
    <source>
        <dbReference type="ARBA" id="ARBA00023239"/>
    </source>
</evidence>
<dbReference type="UniPathway" id="UPA00344"/>